<dbReference type="OrthoDB" id="272703at2759"/>
<dbReference type="InterPro" id="IPR025742">
    <property type="entry name" value="CSTF2_hinge"/>
</dbReference>
<evidence type="ECO:0000259" key="1">
    <source>
        <dbReference type="Pfam" id="PF14304"/>
    </source>
</evidence>
<gene>
    <name evidence="3" type="ORF">HETIRDRAFT_242480</name>
</gene>
<dbReference type="Proteomes" id="UP000030671">
    <property type="component" value="Unassembled WGS sequence"/>
</dbReference>
<evidence type="ECO:0000259" key="2">
    <source>
        <dbReference type="Pfam" id="PF14327"/>
    </source>
</evidence>
<dbReference type="HOGENOM" id="CLU_067140_0_0_1"/>
<dbReference type="eggNOG" id="ENOG502SS0F">
    <property type="taxonomic scope" value="Eukaryota"/>
</dbReference>
<proteinExistence type="predicted"/>
<keyword evidence="4" id="KW-1185">Reference proteome</keyword>
<dbReference type="Pfam" id="PF14304">
    <property type="entry name" value="CSTF_C"/>
    <property type="match status" value="1"/>
</dbReference>
<reference evidence="3 4" key="1">
    <citation type="journal article" date="2012" name="New Phytol.">
        <title>Insight into trade-off between wood decay and parasitism from the genome of a fungal forest pathogen.</title>
        <authorList>
            <person name="Olson A."/>
            <person name="Aerts A."/>
            <person name="Asiegbu F."/>
            <person name="Belbahri L."/>
            <person name="Bouzid O."/>
            <person name="Broberg A."/>
            <person name="Canback B."/>
            <person name="Coutinho P.M."/>
            <person name="Cullen D."/>
            <person name="Dalman K."/>
            <person name="Deflorio G."/>
            <person name="van Diepen L.T."/>
            <person name="Dunand C."/>
            <person name="Duplessis S."/>
            <person name="Durling M."/>
            <person name="Gonthier P."/>
            <person name="Grimwood J."/>
            <person name="Fossdal C.G."/>
            <person name="Hansson D."/>
            <person name="Henrissat B."/>
            <person name="Hietala A."/>
            <person name="Himmelstrand K."/>
            <person name="Hoffmeister D."/>
            <person name="Hogberg N."/>
            <person name="James T.Y."/>
            <person name="Karlsson M."/>
            <person name="Kohler A."/>
            <person name="Kues U."/>
            <person name="Lee Y.H."/>
            <person name="Lin Y.C."/>
            <person name="Lind M."/>
            <person name="Lindquist E."/>
            <person name="Lombard V."/>
            <person name="Lucas S."/>
            <person name="Lunden K."/>
            <person name="Morin E."/>
            <person name="Murat C."/>
            <person name="Park J."/>
            <person name="Raffaello T."/>
            <person name="Rouze P."/>
            <person name="Salamov A."/>
            <person name="Schmutz J."/>
            <person name="Solheim H."/>
            <person name="Stahlberg J."/>
            <person name="Velez H."/>
            <person name="de Vries R.P."/>
            <person name="Wiebenga A."/>
            <person name="Woodward S."/>
            <person name="Yakovlev I."/>
            <person name="Garbelotto M."/>
            <person name="Martin F."/>
            <person name="Grigoriev I.V."/>
            <person name="Stenlid J."/>
        </authorList>
    </citation>
    <scope>NUCLEOTIDE SEQUENCE [LARGE SCALE GENOMIC DNA]</scope>
    <source>
        <strain evidence="3 4">TC 32-1</strain>
    </source>
</reference>
<evidence type="ECO:0008006" key="5">
    <source>
        <dbReference type="Google" id="ProtNLM"/>
    </source>
</evidence>
<sequence>MSTPQVPEDQLIDLLLHLKKTPPDQARTILNSQPQIAYALITLMTKINAINGEVTQKTLATFGTLQNGVSPPASVQAAAIPPHMTPQPSRGGTPLYPTPPPISYPAQAAPSNFLVYPTGGMPQPQPNAYGAPSQAYAAPQPTVPAIPDALAAMPEEQRAMIMSVISMTQDQINRLPPAERASVIQL</sequence>
<dbReference type="Gene3D" id="1.10.20.70">
    <property type="entry name" value="Transcription termination and cleavage factor, C-terminal domain"/>
    <property type="match status" value="1"/>
</dbReference>
<dbReference type="InParanoid" id="W4KN12"/>
<dbReference type="InterPro" id="IPR038192">
    <property type="entry name" value="CSTF_C_sf"/>
</dbReference>
<dbReference type="AlphaFoldDB" id="W4KN12"/>
<dbReference type="RefSeq" id="XP_009540754.1">
    <property type="nucleotide sequence ID" value="XM_009542459.1"/>
</dbReference>
<organism evidence="3 4">
    <name type="scientific">Heterobasidion irregulare (strain TC 32-1)</name>
    <dbReference type="NCBI Taxonomy" id="747525"/>
    <lineage>
        <taxon>Eukaryota</taxon>
        <taxon>Fungi</taxon>
        <taxon>Dikarya</taxon>
        <taxon>Basidiomycota</taxon>
        <taxon>Agaricomycotina</taxon>
        <taxon>Agaricomycetes</taxon>
        <taxon>Russulales</taxon>
        <taxon>Bondarzewiaceae</taxon>
        <taxon>Heterobasidion</taxon>
        <taxon>Heterobasidion annosum species complex</taxon>
    </lineage>
</organism>
<evidence type="ECO:0000313" key="3">
    <source>
        <dbReference type="EMBL" id="ETW86765.1"/>
    </source>
</evidence>
<name>W4KN12_HETIT</name>
<dbReference type="GO" id="GO:0031124">
    <property type="term" value="P:mRNA 3'-end processing"/>
    <property type="evidence" value="ECO:0007669"/>
    <property type="project" value="InterPro"/>
</dbReference>
<feature type="domain" description="Transcription termination and cleavage factor C-terminal" evidence="1">
    <location>
        <begin position="156"/>
        <end position="186"/>
    </location>
</feature>
<dbReference type="GeneID" id="20668931"/>
<dbReference type="EMBL" id="KI925454">
    <property type="protein sequence ID" value="ETW86765.1"/>
    <property type="molecule type" value="Genomic_DNA"/>
</dbReference>
<feature type="domain" description="Cleavage stimulation factor subunit 2 hinge" evidence="2">
    <location>
        <begin position="5"/>
        <end position="58"/>
    </location>
</feature>
<dbReference type="Pfam" id="PF14327">
    <property type="entry name" value="CSTF2_hinge"/>
    <property type="match status" value="1"/>
</dbReference>
<dbReference type="STRING" id="747525.W4KN12"/>
<evidence type="ECO:0000313" key="4">
    <source>
        <dbReference type="Proteomes" id="UP000030671"/>
    </source>
</evidence>
<dbReference type="InterPro" id="IPR026896">
    <property type="entry name" value="CSTF_C"/>
</dbReference>
<feature type="non-terminal residue" evidence="3">
    <location>
        <position position="186"/>
    </location>
</feature>
<accession>W4KN12</accession>
<protein>
    <recommendedName>
        <fullName evidence="5">Cleavage stimulation factor subunit 2 hinge domain-containing protein</fullName>
    </recommendedName>
</protein>
<dbReference type="KEGG" id="hir:HETIRDRAFT_242480"/>